<name>A0A0M9AA17_9HYME</name>
<dbReference type="AlphaFoldDB" id="A0A0M9AA17"/>
<sequence length="123" mass="14202">MRSKMTRITVPNSDRYQYGIDRNAQVAADRYADPFGEDRVTECCTLPRGIQQPPSEGGRQAEQEDREKKKDRDKERGKKKFDLRQKHMRCSTLLKLANTISAAVKLRLNNVDKMINHAPPLFL</sequence>
<feature type="region of interest" description="Disordered" evidence="1">
    <location>
        <begin position="46"/>
        <end position="83"/>
    </location>
</feature>
<evidence type="ECO:0000313" key="2">
    <source>
        <dbReference type="EMBL" id="KOX79556.1"/>
    </source>
</evidence>
<proteinExistence type="predicted"/>
<dbReference type="Proteomes" id="UP000053105">
    <property type="component" value="Unassembled WGS sequence"/>
</dbReference>
<gene>
    <name evidence="2" type="ORF">WN51_02822</name>
</gene>
<evidence type="ECO:0000313" key="3">
    <source>
        <dbReference type="Proteomes" id="UP000053105"/>
    </source>
</evidence>
<accession>A0A0M9AA17</accession>
<evidence type="ECO:0000256" key="1">
    <source>
        <dbReference type="SAM" id="MobiDB-lite"/>
    </source>
</evidence>
<dbReference type="EMBL" id="KQ435711">
    <property type="protein sequence ID" value="KOX79556.1"/>
    <property type="molecule type" value="Genomic_DNA"/>
</dbReference>
<reference evidence="2 3" key="1">
    <citation type="submission" date="2015-07" db="EMBL/GenBank/DDBJ databases">
        <title>The genome of Melipona quadrifasciata.</title>
        <authorList>
            <person name="Pan H."/>
            <person name="Kapheim K."/>
        </authorList>
    </citation>
    <scope>NUCLEOTIDE SEQUENCE [LARGE SCALE GENOMIC DNA]</scope>
    <source>
        <strain evidence="2">0111107301</strain>
        <tissue evidence="2">Whole body</tissue>
    </source>
</reference>
<feature type="compositionally biased region" description="Basic and acidic residues" evidence="1">
    <location>
        <begin position="59"/>
        <end position="83"/>
    </location>
</feature>
<protein>
    <submittedName>
        <fullName evidence="2">Uncharacterized protein</fullName>
    </submittedName>
</protein>
<organism evidence="2 3">
    <name type="scientific">Melipona quadrifasciata</name>
    <dbReference type="NCBI Taxonomy" id="166423"/>
    <lineage>
        <taxon>Eukaryota</taxon>
        <taxon>Metazoa</taxon>
        <taxon>Ecdysozoa</taxon>
        <taxon>Arthropoda</taxon>
        <taxon>Hexapoda</taxon>
        <taxon>Insecta</taxon>
        <taxon>Pterygota</taxon>
        <taxon>Neoptera</taxon>
        <taxon>Endopterygota</taxon>
        <taxon>Hymenoptera</taxon>
        <taxon>Apocrita</taxon>
        <taxon>Aculeata</taxon>
        <taxon>Apoidea</taxon>
        <taxon>Anthophila</taxon>
        <taxon>Apidae</taxon>
        <taxon>Melipona</taxon>
    </lineage>
</organism>
<keyword evidence="3" id="KW-1185">Reference proteome</keyword>